<dbReference type="AlphaFoldDB" id="A0A135TFS9"/>
<feature type="domain" description="AttH" evidence="2">
    <location>
        <begin position="115"/>
        <end position="213"/>
    </location>
</feature>
<feature type="signal peptide" evidence="1">
    <location>
        <begin position="1"/>
        <end position="18"/>
    </location>
</feature>
<protein>
    <recommendedName>
        <fullName evidence="2">AttH domain-containing protein</fullName>
    </recommendedName>
</protein>
<dbReference type="EMBL" id="JFBX01000175">
    <property type="protein sequence ID" value="KXH46982.1"/>
    <property type="molecule type" value="Genomic_DNA"/>
</dbReference>
<proteinExistence type="predicted"/>
<dbReference type="Proteomes" id="UP000070328">
    <property type="component" value="Unassembled WGS sequence"/>
</dbReference>
<feature type="chain" id="PRO_5007803720" description="AttH domain-containing protein" evidence="1">
    <location>
        <begin position="19"/>
        <end position="343"/>
    </location>
</feature>
<dbReference type="Pfam" id="PF17186">
    <property type="entry name" value="Lipocalin_9"/>
    <property type="match status" value="1"/>
</dbReference>
<keyword evidence="4" id="KW-1185">Reference proteome</keyword>
<evidence type="ECO:0000313" key="3">
    <source>
        <dbReference type="EMBL" id="KXH46982.1"/>
    </source>
</evidence>
<gene>
    <name evidence="3" type="ORF">CSIM01_09311</name>
</gene>
<sequence>MGRLSSGHWALLVGAASAVRFDIVPDTTGIDSLGSNLPTLYSFQESQLASEQSNSYWAASFVTASNDRQYAIMSQQMPTGTGQSIFQSSILDLEDTSNYWLTAGLAPLQGNLTIKNGLLDIEVDGSAFKSASSDSFSSLNTWGEYNTYAFNLTFDASSPVILNGGVGRFRWGTGTTTQWSLPSCRTQGSFTINGTTLEVDPTRSLTWYDRQHGVGGPNNFTWFGLNFPGGIRASIWYSDTAEPSQQLRFATIRAGDGLHLVRFKMTPGNATTWTSPVTNTTYSQSWRLSFDNGDSLSIKSIRQDQEKGSGAGRFYSGVVEAEGSLFGQEKGFGFVDIVPKLSL</sequence>
<name>A0A135TFS9_9PEZI</name>
<dbReference type="PANTHER" id="PTHR40617:SF1">
    <property type="entry name" value="ATTH DOMAIN-CONTAINING PROTEIN-RELATED"/>
    <property type="match status" value="1"/>
</dbReference>
<dbReference type="Gene3D" id="2.40.370.10">
    <property type="entry name" value="AttH-like domain"/>
    <property type="match status" value="2"/>
</dbReference>
<keyword evidence="1" id="KW-0732">Signal</keyword>
<dbReference type="SUPFAM" id="SSF159245">
    <property type="entry name" value="AttH-like"/>
    <property type="match status" value="1"/>
</dbReference>
<dbReference type="Pfam" id="PF07143">
    <property type="entry name" value="CrtC"/>
    <property type="match status" value="1"/>
</dbReference>
<dbReference type="InterPro" id="IPR053112">
    <property type="entry name" value="Fungal_Dehydratase/Hydratase"/>
</dbReference>
<reference evidence="3 4" key="1">
    <citation type="submission" date="2014-02" db="EMBL/GenBank/DDBJ databases">
        <title>The genome sequence of Colletotrichum simmondsii CBS122122.</title>
        <authorList>
            <person name="Baroncelli R."/>
            <person name="Thon M.R."/>
        </authorList>
    </citation>
    <scope>NUCLEOTIDE SEQUENCE [LARGE SCALE GENOMIC DNA]</scope>
    <source>
        <strain evidence="3 4">CBS122122</strain>
    </source>
</reference>
<dbReference type="InterPro" id="IPR010791">
    <property type="entry name" value="AttH_dom"/>
</dbReference>
<evidence type="ECO:0000259" key="2">
    <source>
        <dbReference type="Pfam" id="PF07143"/>
    </source>
</evidence>
<evidence type="ECO:0000256" key="1">
    <source>
        <dbReference type="SAM" id="SignalP"/>
    </source>
</evidence>
<comment type="caution">
    <text evidence="3">The sequence shown here is derived from an EMBL/GenBank/DDBJ whole genome shotgun (WGS) entry which is preliminary data.</text>
</comment>
<organism evidence="3 4">
    <name type="scientific">Colletotrichum simmondsii</name>
    <dbReference type="NCBI Taxonomy" id="703756"/>
    <lineage>
        <taxon>Eukaryota</taxon>
        <taxon>Fungi</taxon>
        <taxon>Dikarya</taxon>
        <taxon>Ascomycota</taxon>
        <taxon>Pezizomycotina</taxon>
        <taxon>Sordariomycetes</taxon>
        <taxon>Hypocreomycetidae</taxon>
        <taxon>Glomerellales</taxon>
        <taxon>Glomerellaceae</taxon>
        <taxon>Colletotrichum</taxon>
        <taxon>Colletotrichum acutatum species complex</taxon>
    </lineage>
</organism>
<evidence type="ECO:0000313" key="4">
    <source>
        <dbReference type="Proteomes" id="UP000070328"/>
    </source>
</evidence>
<accession>A0A135TFS9</accession>
<dbReference type="PANTHER" id="PTHR40617">
    <property type="entry name" value="TERPENE CYCLASE ASQC"/>
    <property type="match status" value="1"/>
</dbReference>
<dbReference type="OrthoDB" id="5295747at2759"/>
<dbReference type="InterPro" id="IPR023374">
    <property type="entry name" value="AttH-like_dom_sf"/>
</dbReference>